<dbReference type="PROSITE" id="PS51257">
    <property type="entry name" value="PROKAR_LIPOPROTEIN"/>
    <property type="match status" value="1"/>
</dbReference>
<proteinExistence type="predicted"/>
<dbReference type="InterPro" id="IPR050490">
    <property type="entry name" value="Bact_solute-bd_prot1"/>
</dbReference>
<evidence type="ECO:0008006" key="5">
    <source>
        <dbReference type="Google" id="ProtNLM"/>
    </source>
</evidence>
<dbReference type="SUPFAM" id="SSF53850">
    <property type="entry name" value="Periplasmic binding protein-like II"/>
    <property type="match status" value="1"/>
</dbReference>
<comment type="caution">
    <text evidence="3">The sequence shown here is derived from an EMBL/GenBank/DDBJ whole genome shotgun (WGS) entry which is preliminary data.</text>
</comment>
<keyword evidence="4" id="KW-1185">Reference proteome</keyword>
<feature type="chain" id="PRO_5045377985" description="Extracellular solute-binding protein" evidence="2">
    <location>
        <begin position="25"/>
        <end position="572"/>
    </location>
</feature>
<evidence type="ECO:0000313" key="4">
    <source>
        <dbReference type="Proteomes" id="UP001596113"/>
    </source>
</evidence>
<organism evidence="3 4">
    <name type="scientific">Cohnella soli</name>
    <dbReference type="NCBI Taxonomy" id="425005"/>
    <lineage>
        <taxon>Bacteria</taxon>
        <taxon>Bacillati</taxon>
        <taxon>Bacillota</taxon>
        <taxon>Bacilli</taxon>
        <taxon>Bacillales</taxon>
        <taxon>Paenibacillaceae</taxon>
        <taxon>Cohnella</taxon>
    </lineage>
</organism>
<evidence type="ECO:0000313" key="3">
    <source>
        <dbReference type="EMBL" id="MFC5405973.1"/>
    </source>
</evidence>
<dbReference type="Proteomes" id="UP001596113">
    <property type="component" value="Unassembled WGS sequence"/>
</dbReference>
<accession>A0ABW0HYG3</accession>
<evidence type="ECO:0000256" key="1">
    <source>
        <dbReference type="SAM" id="MobiDB-lite"/>
    </source>
</evidence>
<feature type="region of interest" description="Disordered" evidence="1">
    <location>
        <begin position="30"/>
        <end position="63"/>
    </location>
</feature>
<dbReference type="RefSeq" id="WP_378137739.1">
    <property type="nucleotide sequence ID" value="NZ_JBHSMI010000052.1"/>
</dbReference>
<keyword evidence="2" id="KW-0732">Signal</keyword>
<dbReference type="PANTHER" id="PTHR43649">
    <property type="entry name" value="ARABINOSE-BINDING PROTEIN-RELATED"/>
    <property type="match status" value="1"/>
</dbReference>
<dbReference type="PANTHER" id="PTHR43649:SF12">
    <property type="entry name" value="DIACETYLCHITOBIOSE BINDING PROTEIN DASA"/>
    <property type="match status" value="1"/>
</dbReference>
<feature type="compositionally biased region" description="Low complexity" evidence="1">
    <location>
        <begin position="32"/>
        <end position="51"/>
    </location>
</feature>
<name>A0ABW0HYG3_9BACL</name>
<reference evidence="4" key="1">
    <citation type="journal article" date="2019" name="Int. J. Syst. Evol. Microbiol.">
        <title>The Global Catalogue of Microorganisms (GCM) 10K type strain sequencing project: providing services to taxonomists for standard genome sequencing and annotation.</title>
        <authorList>
            <consortium name="The Broad Institute Genomics Platform"/>
            <consortium name="The Broad Institute Genome Sequencing Center for Infectious Disease"/>
            <person name="Wu L."/>
            <person name="Ma J."/>
        </authorList>
    </citation>
    <scope>NUCLEOTIDE SEQUENCE [LARGE SCALE GENOMIC DNA]</scope>
    <source>
        <strain evidence="4">CGMCC 1.18575</strain>
    </source>
</reference>
<evidence type="ECO:0000256" key="2">
    <source>
        <dbReference type="SAM" id="SignalP"/>
    </source>
</evidence>
<sequence length="572" mass="62827">MNIRKFTSVPIFLAIALLLTALSACNGKSNDAASSTAGSSEPGGAASSTPSEQPGGGDGPFAKYEPPIQLSSTLMTQGWASFPAGQTWDNDNLWHKLIKDTLGIDVKWAWQVDSSQYNNKMNVTIASGDLPDIMAVTKQQLNQLVDADLVQDMTPVFDRYAMPFLKEQVKSSLLPAQKMALYNGKLMAIPQYSGDPRDSALTLYVRTDWLANVGLSEPKTLDDLIKVAEAFAKNDPDGNKKNDTYGLGLLPTFAGGGSMTGFLNGYHAYPGIWVPDSSGRLVYGSTLPEMKSALSRLQTMYKDGLLDKEFGTKDFNRLKEDVVAEKVGMFYGTISESATILIDTMKKNPKAKWKALPLLSADAQPARPSVPITAGYFYVAKKGFAHPEAIMKIMNLFVGKVYGEDGAGKGAQNKIYAWVDNAKYAVFPQSPVQGYVKDFNYEAVRDALKNGDGSQLPEELKKTYDLVKSNDGTDLNNWQQWWIFQTEVSPFEVRANYQKDPNFTVVDSFYGGSTKTMDEKAATLATMESETFVKIIMNAASIDEFDKFVANRSKLGGEQIGNEVNDWYAQNK</sequence>
<gene>
    <name evidence="3" type="ORF">ACFPOF_24795</name>
</gene>
<dbReference type="Gene3D" id="3.40.190.10">
    <property type="entry name" value="Periplasmic binding protein-like II"/>
    <property type="match status" value="2"/>
</dbReference>
<dbReference type="EMBL" id="JBHSMI010000052">
    <property type="protein sequence ID" value="MFC5405973.1"/>
    <property type="molecule type" value="Genomic_DNA"/>
</dbReference>
<feature type="signal peptide" evidence="2">
    <location>
        <begin position="1"/>
        <end position="24"/>
    </location>
</feature>
<protein>
    <recommendedName>
        <fullName evidence="5">Extracellular solute-binding protein</fullName>
    </recommendedName>
</protein>